<accession>A0A831WNY2</accession>
<comment type="caution">
    <text evidence="5">The sequence shown here is derived from an EMBL/GenBank/DDBJ whole genome shotgun (WGS) entry which is preliminary data.</text>
</comment>
<sequence length="314" mass="35062">MKPSGRILFISNGGEEHNSPGLHQALKLSQSANSALTLIYLYPDLPEKYRDLHKKFEDFLETGIRKSLDAARLDLGIAEDDLECSVIVREAAKIPPAITIIRDVISTGYDLVIKDAEPISSGKGFRGMDMTLLRKCPAPVWLARPSSHSGNDVRITVAIDPESREQGEHELSLELLREGASLIDIFDGVLDIVSCWEYEFEKILRYKAWITIPESELHDSGEEVRITHQRQLKKLIEESGIRCEYHVHHMRGKPEELIPGFIDQRATDILVMGSVGRTGIPGFLIGNTAENIFKRTPCTLLALKPEGFVSPVTP</sequence>
<reference evidence="5" key="1">
    <citation type="journal article" date="2020" name="mSystems">
        <title>Genome- and Community-Level Interaction Insights into Carbon Utilization and Element Cycling Functions of Hydrothermarchaeota in Hydrothermal Sediment.</title>
        <authorList>
            <person name="Zhou Z."/>
            <person name="Liu Y."/>
            <person name="Xu W."/>
            <person name="Pan J."/>
            <person name="Luo Z.H."/>
            <person name="Li M."/>
        </authorList>
    </citation>
    <scope>NUCLEOTIDE SEQUENCE [LARGE SCALE GENOMIC DNA]</scope>
    <source>
        <strain evidence="5">SpSt-1181</strain>
    </source>
</reference>
<dbReference type="InterPro" id="IPR006016">
    <property type="entry name" value="UspA"/>
</dbReference>
<dbReference type="Pfam" id="PF00582">
    <property type="entry name" value="Usp"/>
    <property type="match status" value="1"/>
</dbReference>
<evidence type="ECO:0000313" key="5">
    <source>
        <dbReference type="EMBL" id="HED31088.1"/>
    </source>
</evidence>
<dbReference type="AlphaFoldDB" id="A0A831WNY2"/>
<dbReference type="Proteomes" id="UP000886335">
    <property type="component" value="Unassembled WGS sequence"/>
</dbReference>
<dbReference type="GO" id="GO:0005737">
    <property type="term" value="C:cytoplasm"/>
    <property type="evidence" value="ECO:0007669"/>
    <property type="project" value="UniProtKB-SubCell"/>
</dbReference>
<dbReference type="SUPFAM" id="SSF52402">
    <property type="entry name" value="Adenine nucleotide alpha hydrolases-like"/>
    <property type="match status" value="2"/>
</dbReference>
<gene>
    <name evidence="5" type="ORF">ENN50_05275</name>
</gene>
<comment type="function">
    <text evidence="3">Required for resistance to DNA-damaging agents.</text>
</comment>
<dbReference type="EMBL" id="DSBW01000122">
    <property type="protein sequence ID" value="HED31088.1"/>
    <property type="molecule type" value="Genomic_DNA"/>
</dbReference>
<proteinExistence type="predicted"/>
<keyword evidence="2" id="KW-0963">Cytoplasm</keyword>
<organism evidence="5">
    <name type="scientific">Prosthecochloris aestuarii</name>
    <dbReference type="NCBI Taxonomy" id="1102"/>
    <lineage>
        <taxon>Bacteria</taxon>
        <taxon>Pseudomonadati</taxon>
        <taxon>Chlorobiota</taxon>
        <taxon>Chlorobiia</taxon>
        <taxon>Chlorobiales</taxon>
        <taxon>Chlorobiaceae</taxon>
        <taxon>Prosthecochloris</taxon>
    </lineage>
</organism>
<dbReference type="PANTHER" id="PTHR47892:SF1">
    <property type="entry name" value="UNIVERSAL STRESS PROTEIN E"/>
    <property type="match status" value="1"/>
</dbReference>
<evidence type="ECO:0000259" key="4">
    <source>
        <dbReference type="Pfam" id="PF00582"/>
    </source>
</evidence>
<evidence type="ECO:0000256" key="1">
    <source>
        <dbReference type="ARBA" id="ARBA00004496"/>
    </source>
</evidence>
<evidence type="ECO:0000256" key="3">
    <source>
        <dbReference type="ARBA" id="ARBA00037131"/>
    </source>
</evidence>
<dbReference type="Gene3D" id="3.40.50.12370">
    <property type="match status" value="1"/>
</dbReference>
<protein>
    <submittedName>
        <fullName evidence="5">Universal stress protein UspA</fullName>
    </submittedName>
</protein>
<name>A0A831WNY2_PROAE</name>
<comment type="subcellular location">
    <subcellularLocation>
        <location evidence="1">Cytoplasm</location>
    </subcellularLocation>
</comment>
<dbReference type="PANTHER" id="PTHR47892">
    <property type="entry name" value="UNIVERSAL STRESS PROTEIN E"/>
    <property type="match status" value="1"/>
</dbReference>
<feature type="domain" description="UspA" evidence="4">
    <location>
        <begin position="154"/>
        <end position="303"/>
    </location>
</feature>
<evidence type="ECO:0000256" key="2">
    <source>
        <dbReference type="ARBA" id="ARBA00022490"/>
    </source>
</evidence>